<organism evidence="2 3">
    <name type="scientific">Brevibacterium yomogidense</name>
    <dbReference type="NCBI Taxonomy" id="946573"/>
    <lineage>
        <taxon>Bacteria</taxon>
        <taxon>Bacillati</taxon>
        <taxon>Actinomycetota</taxon>
        <taxon>Actinomycetes</taxon>
        <taxon>Micrococcales</taxon>
        <taxon>Brevibacteriaceae</taxon>
        <taxon>Brevibacterium</taxon>
    </lineage>
</organism>
<dbReference type="InterPro" id="IPR006336">
    <property type="entry name" value="GCS2"/>
</dbReference>
<proteinExistence type="predicted"/>
<comment type="catalytic activity">
    <reaction evidence="1">
        <text>L-cysteine + L-glutamate + ATP = gamma-L-glutamyl-L-cysteine + ADP + phosphate + H(+)</text>
        <dbReference type="Rhea" id="RHEA:13285"/>
        <dbReference type="ChEBI" id="CHEBI:15378"/>
        <dbReference type="ChEBI" id="CHEBI:29985"/>
        <dbReference type="ChEBI" id="CHEBI:30616"/>
        <dbReference type="ChEBI" id="CHEBI:35235"/>
        <dbReference type="ChEBI" id="CHEBI:43474"/>
        <dbReference type="ChEBI" id="CHEBI:58173"/>
        <dbReference type="ChEBI" id="CHEBI:456216"/>
        <dbReference type="EC" id="6.3.2.2"/>
    </reaction>
</comment>
<reference evidence="3" key="1">
    <citation type="submission" date="2017-02" db="EMBL/GenBank/DDBJ databases">
        <authorList>
            <person name="Dridi B."/>
        </authorList>
    </citation>
    <scope>NUCLEOTIDE SEQUENCE [LARGE SCALE GENOMIC DNA]</scope>
    <source>
        <strain evidence="3">B Co 03.10</strain>
    </source>
</reference>
<accession>A0A1X6XPD3</accession>
<dbReference type="Proteomes" id="UP000196581">
    <property type="component" value="Unassembled WGS sequence"/>
</dbReference>
<name>A0A1X6XPD3_9MICO</name>
<evidence type="ECO:0000313" key="2">
    <source>
        <dbReference type="EMBL" id="SLN00998.1"/>
    </source>
</evidence>
<dbReference type="InterPro" id="IPR016602">
    <property type="entry name" value="UCP012666"/>
</dbReference>
<dbReference type="GO" id="GO:0016879">
    <property type="term" value="F:ligase activity, forming carbon-nitrogen bonds"/>
    <property type="evidence" value="ECO:0007669"/>
    <property type="project" value="TreeGrafter"/>
</dbReference>
<dbReference type="AlphaFoldDB" id="A0A1X6XPD3"/>
<evidence type="ECO:0000256" key="1">
    <source>
        <dbReference type="ARBA" id="ARBA00048819"/>
    </source>
</evidence>
<gene>
    <name evidence="2" type="ORF">FM105_13990</name>
</gene>
<dbReference type="Gene3D" id="3.30.590.20">
    <property type="match status" value="1"/>
</dbReference>
<dbReference type="PANTHER" id="PTHR36510:SF3">
    <property type="entry name" value="CONSERVED PROTEIN"/>
    <property type="match status" value="1"/>
</dbReference>
<dbReference type="InterPro" id="IPR014746">
    <property type="entry name" value="Gln_synth/guanido_kin_cat_dom"/>
</dbReference>
<dbReference type="SUPFAM" id="SSF55931">
    <property type="entry name" value="Glutamine synthetase/guanido kinase"/>
    <property type="match status" value="1"/>
</dbReference>
<dbReference type="PIRSF" id="PIRSF012666">
    <property type="entry name" value="UCP012666"/>
    <property type="match status" value="1"/>
</dbReference>
<protein>
    <recommendedName>
        <fullName evidence="4">Glutamate--cysteine ligase</fullName>
    </recommendedName>
</protein>
<dbReference type="RefSeq" id="WP_087009186.1">
    <property type="nucleotide sequence ID" value="NZ_FWFF01000020.1"/>
</dbReference>
<dbReference type="InterPro" id="IPR050141">
    <property type="entry name" value="GCL_type2/YbdK_subfam"/>
</dbReference>
<dbReference type="EMBL" id="FWFF01000020">
    <property type="protein sequence ID" value="SLN00998.1"/>
    <property type="molecule type" value="Genomic_DNA"/>
</dbReference>
<dbReference type="Pfam" id="PF04107">
    <property type="entry name" value="GCS2"/>
    <property type="match status" value="1"/>
</dbReference>
<keyword evidence="3" id="KW-1185">Reference proteome</keyword>
<evidence type="ECO:0008006" key="4">
    <source>
        <dbReference type="Google" id="ProtNLM"/>
    </source>
</evidence>
<evidence type="ECO:0000313" key="3">
    <source>
        <dbReference type="Proteomes" id="UP000196581"/>
    </source>
</evidence>
<dbReference type="PANTHER" id="PTHR36510">
    <property type="entry name" value="GLUTAMATE--CYSTEINE LIGASE 2-RELATED"/>
    <property type="match status" value="1"/>
</dbReference>
<sequence length="497" mass="56239">MGEAVGSVRYTPRERTLYRRKLQENLETFDTYLQNASFESKGTIGLELEFNLVDEHGAPALANLDVLDTLDDGDFQSEIGAYNLEVNMPVSRVRDAGLKQLEKGLDERLAKLRAAARTHDVTPVSIGTLPTVTTELLEDEQWITPENRYRALSTAVVEARGEYVGIDLSREDHYAHDFTDIAPESTCTSMQLHLQVAPNRFADAWNASQAIAGVQIAMAANSPLFLGHRLWHESRLPVFAQSIDTRTPELEHQGVRPRVWFGERWITSVFDLFEENVQYFPPLLPETREASGRPILTDNGTPYLHELNLHNGTVWRWNRPIYAPGRRSAHIRLENRILPAGPTTVDMVADAAFYYGLIAFLVRENRPVWSRMTFAEAQENFENGARDGIGARLTWPRHGTMDVAELVLETLAPQAREGLEQLEVDEEVIDEYIGIYEARARTGRNGAWWQRKALDAFAGRAPVGSVEREEALLKVVRLYTQNQQDGRPVHTWELPGE</sequence>